<evidence type="ECO:0000256" key="4">
    <source>
        <dbReference type="ARBA" id="ARBA00022485"/>
    </source>
</evidence>
<dbReference type="SUPFAM" id="SSF142754">
    <property type="entry name" value="NadA-like"/>
    <property type="match status" value="1"/>
</dbReference>
<dbReference type="AlphaFoldDB" id="A0A139SQE9"/>
<gene>
    <name evidence="11" type="ORF">AXK12_02800</name>
</gene>
<comment type="pathway">
    <text evidence="2">Cofactor biosynthesis; NAD(+) biosynthesis; quinolinate from iminoaspartate: step 1/1.</text>
</comment>
<evidence type="ECO:0000313" key="12">
    <source>
        <dbReference type="Proteomes" id="UP000071392"/>
    </source>
</evidence>
<accession>A0A139SQE9</accession>
<dbReference type="UniPathway" id="UPA00253">
    <property type="reaction ID" value="UER00327"/>
</dbReference>
<dbReference type="NCBIfam" id="NF006878">
    <property type="entry name" value="PRK09375.1-2"/>
    <property type="match status" value="1"/>
</dbReference>
<dbReference type="InterPro" id="IPR003473">
    <property type="entry name" value="NadA"/>
</dbReference>
<dbReference type="GO" id="GO:0008987">
    <property type="term" value="F:quinolinate synthetase A activity"/>
    <property type="evidence" value="ECO:0007669"/>
    <property type="project" value="UniProtKB-UniRule"/>
</dbReference>
<keyword evidence="4" id="KW-0004">4Fe-4S</keyword>
<evidence type="ECO:0000256" key="10">
    <source>
        <dbReference type="NCBIfam" id="TIGR00550"/>
    </source>
</evidence>
<dbReference type="Proteomes" id="UP000071392">
    <property type="component" value="Unassembled WGS sequence"/>
</dbReference>
<protein>
    <recommendedName>
        <fullName evidence="3 10">Quinolinate synthase</fullName>
        <ecNumber evidence="3 10">2.5.1.72</ecNumber>
    </recommendedName>
</protein>
<evidence type="ECO:0000256" key="8">
    <source>
        <dbReference type="ARBA" id="ARBA00023004"/>
    </source>
</evidence>
<dbReference type="Pfam" id="PF02445">
    <property type="entry name" value="NadA"/>
    <property type="match status" value="1"/>
</dbReference>
<dbReference type="PANTHER" id="PTHR30573:SF0">
    <property type="entry name" value="QUINOLINATE SYNTHASE, CHLOROPLASTIC"/>
    <property type="match status" value="1"/>
</dbReference>
<evidence type="ECO:0000256" key="9">
    <source>
        <dbReference type="ARBA" id="ARBA00023014"/>
    </source>
</evidence>
<evidence type="ECO:0000256" key="1">
    <source>
        <dbReference type="ARBA" id="ARBA00001966"/>
    </source>
</evidence>
<evidence type="ECO:0000256" key="5">
    <source>
        <dbReference type="ARBA" id="ARBA00022642"/>
    </source>
</evidence>
<sequence>MHVECDPKGRRWNYETCLEIAPLTLEINALKRERNAIILTHSYVEPEIVYGVGDYKGDSYFLSLKAKEAQADVILFAGVVFMAETAKILSPQATVLVPDRGSGCSLADSITGEDVRRLKALYPDAATVCYINSTAEVKAECDVCVTSGNVYSIVAALPQERILFVPDRLMADNIRNELVRRGVKKEIISSDGTCMVHEEFDVAQIEQARAQFPGLKVVSHPECTEAVARASDFVGSTGEMMRYVTSTAAPYFLMLTECGLVGRLEVESPEKNFIGGCRLCPYMKLNSLEKIRDLLRAPRPEQIVTLDEDLRRRAARCIDRMFELTPATS</sequence>
<evidence type="ECO:0000256" key="7">
    <source>
        <dbReference type="ARBA" id="ARBA00022723"/>
    </source>
</evidence>
<evidence type="ECO:0000256" key="6">
    <source>
        <dbReference type="ARBA" id="ARBA00022679"/>
    </source>
</evidence>
<name>A0A139SQE9_9BACT</name>
<dbReference type="InterPro" id="IPR036094">
    <property type="entry name" value="NadA_sf"/>
</dbReference>
<comment type="caution">
    <text evidence="11">The sequence shown here is derived from an EMBL/GenBank/DDBJ whole genome shotgun (WGS) entry which is preliminary data.</text>
</comment>
<reference evidence="11 12" key="1">
    <citation type="submission" date="2016-02" db="EMBL/GenBank/DDBJ databases">
        <authorList>
            <person name="Wen L."/>
            <person name="He K."/>
            <person name="Yang H."/>
        </authorList>
    </citation>
    <scope>NUCLEOTIDE SEQUENCE [LARGE SCALE GENOMIC DNA]</scope>
    <source>
        <strain evidence="11 12">CV41</strain>
    </source>
</reference>
<dbReference type="NCBIfam" id="TIGR00550">
    <property type="entry name" value="nadA"/>
    <property type="match status" value="1"/>
</dbReference>
<dbReference type="GO" id="GO:0046872">
    <property type="term" value="F:metal ion binding"/>
    <property type="evidence" value="ECO:0007669"/>
    <property type="project" value="UniProtKB-KW"/>
</dbReference>
<keyword evidence="12" id="KW-1185">Reference proteome</keyword>
<dbReference type="STRING" id="1548208.AXK12_02800"/>
<keyword evidence="5" id="KW-0662">Pyridine nucleotide biosynthesis</keyword>
<dbReference type="GO" id="GO:0005829">
    <property type="term" value="C:cytosol"/>
    <property type="evidence" value="ECO:0007669"/>
    <property type="project" value="TreeGrafter"/>
</dbReference>
<dbReference type="EMBL" id="LSZP01000020">
    <property type="protein sequence ID" value="KXU36752.1"/>
    <property type="molecule type" value="Genomic_DNA"/>
</dbReference>
<dbReference type="GO" id="GO:0051539">
    <property type="term" value="F:4 iron, 4 sulfur cluster binding"/>
    <property type="evidence" value="ECO:0007669"/>
    <property type="project" value="UniProtKB-KW"/>
</dbReference>
<evidence type="ECO:0000256" key="2">
    <source>
        <dbReference type="ARBA" id="ARBA00005065"/>
    </source>
</evidence>
<evidence type="ECO:0000256" key="3">
    <source>
        <dbReference type="ARBA" id="ARBA00012669"/>
    </source>
</evidence>
<dbReference type="EC" id="2.5.1.72" evidence="3 10"/>
<dbReference type="Gene3D" id="3.40.50.10800">
    <property type="entry name" value="NadA-like"/>
    <property type="match status" value="3"/>
</dbReference>
<dbReference type="GO" id="GO:0034628">
    <property type="term" value="P:'de novo' NAD+ biosynthetic process from L-aspartate"/>
    <property type="evidence" value="ECO:0007669"/>
    <property type="project" value="TreeGrafter"/>
</dbReference>
<evidence type="ECO:0000313" key="11">
    <source>
        <dbReference type="EMBL" id="KXU36752.1"/>
    </source>
</evidence>
<organism evidence="11 12">
    <name type="scientific">Cephaloticoccus capnophilus</name>
    <dbReference type="NCBI Taxonomy" id="1548208"/>
    <lineage>
        <taxon>Bacteria</taxon>
        <taxon>Pseudomonadati</taxon>
        <taxon>Verrucomicrobiota</taxon>
        <taxon>Opitutia</taxon>
        <taxon>Opitutales</taxon>
        <taxon>Opitutaceae</taxon>
        <taxon>Cephaloticoccus</taxon>
    </lineage>
</organism>
<keyword evidence="6" id="KW-0808">Transferase</keyword>
<proteinExistence type="predicted"/>
<keyword evidence="9" id="KW-0411">Iron-sulfur</keyword>
<comment type="cofactor">
    <cofactor evidence="1">
        <name>[4Fe-4S] cluster</name>
        <dbReference type="ChEBI" id="CHEBI:49883"/>
    </cofactor>
</comment>
<keyword evidence="8" id="KW-0408">Iron</keyword>
<keyword evidence="7" id="KW-0479">Metal-binding</keyword>
<dbReference type="PANTHER" id="PTHR30573">
    <property type="entry name" value="QUINOLINATE SYNTHETASE A"/>
    <property type="match status" value="1"/>
</dbReference>